<dbReference type="SUPFAM" id="SSF48008">
    <property type="entry name" value="GntR ligand-binding domain-like"/>
    <property type="match status" value="1"/>
</dbReference>
<dbReference type="EMBL" id="JBHSLW010000013">
    <property type="protein sequence ID" value="MFC5420366.1"/>
    <property type="molecule type" value="Genomic_DNA"/>
</dbReference>
<protein>
    <submittedName>
        <fullName evidence="5">GntR family transcriptional regulator</fullName>
    </submittedName>
</protein>
<comment type="caution">
    <text evidence="5">The sequence shown here is derived from an EMBL/GenBank/DDBJ whole genome shotgun (WGS) entry which is preliminary data.</text>
</comment>
<dbReference type="SUPFAM" id="SSF46785">
    <property type="entry name" value="Winged helix' DNA-binding domain"/>
    <property type="match status" value="1"/>
</dbReference>
<dbReference type="InterPro" id="IPR008920">
    <property type="entry name" value="TF_FadR/GntR_C"/>
</dbReference>
<dbReference type="Pfam" id="PF00392">
    <property type="entry name" value="GntR"/>
    <property type="match status" value="1"/>
</dbReference>
<evidence type="ECO:0000313" key="5">
    <source>
        <dbReference type="EMBL" id="MFC5420366.1"/>
    </source>
</evidence>
<dbReference type="RefSeq" id="WP_092154683.1">
    <property type="nucleotide sequence ID" value="NZ_JBHSLW010000013.1"/>
</dbReference>
<evidence type="ECO:0000313" key="6">
    <source>
        <dbReference type="Proteomes" id="UP001596053"/>
    </source>
</evidence>
<reference evidence="6" key="1">
    <citation type="journal article" date="2019" name="Int. J. Syst. Evol. Microbiol.">
        <title>The Global Catalogue of Microorganisms (GCM) 10K type strain sequencing project: providing services to taxonomists for standard genome sequencing and annotation.</title>
        <authorList>
            <consortium name="The Broad Institute Genomics Platform"/>
            <consortium name="The Broad Institute Genome Sequencing Center for Infectious Disease"/>
            <person name="Wu L."/>
            <person name="Ma J."/>
        </authorList>
    </citation>
    <scope>NUCLEOTIDE SEQUENCE [LARGE SCALE GENOMIC DNA]</scope>
    <source>
        <strain evidence="6">NCAIM B.01391</strain>
    </source>
</reference>
<proteinExistence type="predicted"/>
<dbReference type="Proteomes" id="UP001596053">
    <property type="component" value="Unassembled WGS sequence"/>
</dbReference>
<organism evidence="5 6">
    <name type="scientific">Bosea eneae</name>
    <dbReference type="NCBI Taxonomy" id="151454"/>
    <lineage>
        <taxon>Bacteria</taxon>
        <taxon>Pseudomonadati</taxon>
        <taxon>Pseudomonadota</taxon>
        <taxon>Alphaproteobacteria</taxon>
        <taxon>Hyphomicrobiales</taxon>
        <taxon>Boseaceae</taxon>
        <taxon>Bosea</taxon>
    </lineage>
</organism>
<evidence type="ECO:0000256" key="3">
    <source>
        <dbReference type="ARBA" id="ARBA00023163"/>
    </source>
</evidence>
<dbReference type="CDD" id="cd07377">
    <property type="entry name" value="WHTH_GntR"/>
    <property type="match status" value="1"/>
</dbReference>
<dbReference type="Pfam" id="PF07729">
    <property type="entry name" value="FCD"/>
    <property type="match status" value="1"/>
</dbReference>
<gene>
    <name evidence="5" type="ORF">ACFPOB_12430</name>
</gene>
<evidence type="ECO:0000256" key="2">
    <source>
        <dbReference type="ARBA" id="ARBA00023125"/>
    </source>
</evidence>
<keyword evidence="1" id="KW-0805">Transcription regulation</keyword>
<dbReference type="PRINTS" id="PR00035">
    <property type="entry name" value="HTHGNTR"/>
</dbReference>
<dbReference type="InterPro" id="IPR000524">
    <property type="entry name" value="Tscrpt_reg_HTH_GntR"/>
</dbReference>
<dbReference type="InterPro" id="IPR036388">
    <property type="entry name" value="WH-like_DNA-bd_sf"/>
</dbReference>
<evidence type="ECO:0000256" key="1">
    <source>
        <dbReference type="ARBA" id="ARBA00023015"/>
    </source>
</evidence>
<dbReference type="InterPro" id="IPR011711">
    <property type="entry name" value="GntR_C"/>
</dbReference>
<dbReference type="SMART" id="SM00345">
    <property type="entry name" value="HTH_GNTR"/>
    <property type="match status" value="1"/>
</dbReference>
<dbReference type="Gene3D" id="1.10.10.10">
    <property type="entry name" value="Winged helix-like DNA-binding domain superfamily/Winged helix DNA-binding domain"/>
    <property type="match status" value="1"/>
</dbReference>
<dbReference type="Gene3D" id="1.20.120.530">
    <property type="entry name" value="GntR ligand-binding domain-like"/>
    <property type="match status" value="1"/>
</dbReference>
<accession>A0ABW0ITA0</accession>
<feature type="domain" description="HTH gntR-type" evidence="4">
    <location>
        <begin position="36"/>
        <end position="106"/>
    </location>
</feature>
<dbReference type="PROSITE" id="PS50949">
    <property type="entry name" value="HTH_GNTR"/>
    <property type="match status" value="1"/>
</dbReference>
<sequence>MPCSNAGVAIVKAPSATTTPAAVTQGLELKRFAPEVTFKTKVYAALKQAIITMDIYGTPEPTWIDERQLSEQLGVSRTPVREAVAMLEQEGLVKSLPRRGIMVLKKTKSEIVEMIQAWAALESMAARLAVERASDAEIGRLRLLFKAFDEAHKPSDHVGEYSSANLLFHQTLIGLSKSQLLVEMTDNLLLHVRGIRQMTIGREDRASRSIVDHLQIIEALEQRDVALAERLSREHTLGLAAFVDQHADIFD</sequence>
<keyword evidence="3" id="KW-0804">Transcription</keyword>
<dbReference type="PANTHER" id="PTHR43537:SF49">
    <property type="entry name" value="TRANSCRIPTIONAL REGULATORY PROTEIN"/>
    <property type="match status" value="1"/>
</dbReference>
<dbReference type="SMART" id="SM00895">
    <property type="entry name" value="FCD"/>
    <property type="match status" value="1"/>
</dbReference>
<dbReference type="InterPro" id="IPR036390">
    <property type="entry name" value="WH_DNA-bd_sf"/>
</dbReference>
<evidence type="ECO:0000259" key="4">
    <source>
        <dbReference type="PROSITE" id="PS50949"/>
    </source>
</evidence>
<keyword evidence="2" id="KW-0238">DNA-binding</keyword>
<dbReference type="PANTHER" id="PTHR43537">
    <property type="entry name" value="TRANSCRIPTIONAL REGULATOR, GNTR FAMILY"/>
    <property type="match status" value="1"/>
</dbReference>
<keyword evidence="6" id="KW-1185">Reference proteome</keyword>
<name>A0ABW0ITA0_9HYPH</name>